<dbReference type="EMBL" id="KZ679133">
    <property type="protein sequence ID" value="PTB75851.1"/>
    <property type="molecule type" value="Genomic_DNA"/>
</dbReference>
<reference evidence="2 3" key="1">
    <citation type="submission" date="2016-07" db="EMBL/GenBank/DDBJ databases">
        <title>Multiple horizontal gene transfer events from other fungi enriched the ability of initially mycotrophic Trichoderma (Ascomycota) to feed on dead plant biomass.</title>
        <authorList>
            <consortium name="DOE Joint Genome Institute"/>
            <person name="Aerts A."/>
            <person name="Atanasova L."/>
            <person name="Chenthamara K."/>
            <person name="Zhang J."/>
            <person name="Grujic M."/>
            <person name="Henrissat B."/>
            <person name="Kuo A."/>
            <person name="Salamov A."/>
            <person name="Lipzen A."/>
            <person name="Labutti K."/>
            <person name="Barry K."/>
            <person name="Miao Y."/>
            <person name="Rahimi M.J."/>
            <person name="Shen Q."/>
            <person name="Grigoriev I.V."/>
            <person name="Kubicek C.P."/>
            <person name="Druzhinina I.S."/>
        </authorList>
    </citation>
    <scope>NUCLEOTIDE SEQUENCE [LARGE SCALE GENOMIC DNA]</scope>
    <source>
        <strain evidence="2 3">ATCC 18648</strain>
    </source>
</reference>
<protein>
    <submittedName>
        <fullName evidence="2">Uncharacterized protein</fullName>
    </submittedName>
</protein>
<keyword evidence="1" id="KW-0812">Transmembrane</keyword>
<name>A0A2T4C2P9_TRILO</name>
<evidence type="ECO:0000313" key="3">
    <source>
        <dbReference type="Proteomes" id="UP000240760"/>
    </source>
</evidence>
<sequence length="141" mass="15120">MFPANVAPEPVESTAIRLTCWLGTLQRTRPSHTPLFASPSYGSFPLAHRLSVAHGRACPESAQTSPLPYPGHAEPSIPHAIAFALVLLLPLSMLVCPIFIHFGRFLLLVPMAGCSHPFHASSCPAWGPHPPRLQSAASISE</sequence>
<evidence type="ECO:0000256" key="1">
    <source>
        <dbReference type="SAM" id="Phobius"/>
    </source>
</evidence>
<proteinExistence type="predicted"/>
<organism evidence="2 3">
    <name type="scientific">Trichoderma longibrachiatum ATCC 18648</name>
    <dbReference type="NCBI Taxonomy" id="983965"/>
    <lineage>
        <taxon>Eukaryota</taxon>
        <taxon>Fungi</taxon>
        <taxon>Dikarya</taxon>
        <taxon>Ascomycota</taxon>
        <taxon>Pezizomycotina</taxon>
        <taxon>Sordariomycetes</taxon>
        <taxon>Hypocreomycetidae</taxon>
        <taxon>Hypocreales</taxon>
        <taxon>Hypocreaceae</taxon>
        <taxon>Trichoderma</taxon>
    </lineage>
</organism>
<gene>
    <name evidence="2" type="ORF">M440DRAFT_1262526</name>
</gene>
<keyword evidence="1" id="KW-1133">Transmembrane helix</keyword>
<accession>A0A2T4C2P9</accession>
<keyword evidence="1" id="KW-0472">Membrane</keyword>
<dbReference type="Proteomes" id="UP000240760">
    <property type="component" value="Unassembled WGS sequence"/>
</dbReference>
<feature type="transmembrane region" description="Helical" evidence="1">
    <location>
        <begin position="80"/>
        <end position="102"/>
    </location>
</feature>
<keyword evidence="3" id="KW-1185">Reference proteome</keyword>
<evidence type="ECO:0000313" key="2">
    <source>
        <dbReference type="EMBL" id="PTB75851.1"/>
    </source>
</evidence>
<dbReference type="AlphaFoldDB" id="A0A2T4C2P9"/>